<dbReference type="Proteomes" id="UP000654257">
    <property type="component" value="Unassembled WGS sequence"/>
</dbReference>
<sequence length="135" mass="13970">MAAPTDQFGAPMSNGTGACATVVACADISENYEFGTTHMSDGTLMYTADCNDYNQQQKADQQAQAPVDPGTTADRGYTCTDAGCVYPDGSFVPGYQRCGVACGEPPTSGDVQGGWVDCLNTGATIEECRENGPTG</sequence>
<dbReference type="AlphaFoldDB" id="A0A917FT42"/>
<reference evidence="1" key="1">
    <citation type="journal article" date="2014" name="Int. J. Syst. Evol. Microbiol.">
        <title>Complete genome sequence of Corynebacterium casei LMG S-19264T (=DSM 44701T), isolated from a smear-ripened cheese.</title>
        <authorList>
            <consortium name="US DOE Joint Genome Institute (JGI-PGF)"/>
            <person name="Walter F."/>
            <person name="Albersmeier A."/>
            <person name="Kalinowski J."/>
            <person name="Ruckert C."/>
        </authorList>
    </citation>
    <scope>NUCLEOTIDE SEQUENCE</scope>
    <source>
        <strain evidence="1">CCM 7905</strain>
    </source>
</reference>
<comment type="caution">
    <text evidence="1">The sequence shown here is derived from an EMBL/GenBank/DDBJ whole genome shotgun (WGS) entry which is preliminary data.</text>
</comment>
<proteinExistence type="predicted"/>
<dbReference type="EMBL" id="BMCU01000001">
    <property type="protein sequence ID" value="GGF99504.1"/>
    <property type="molecule type" value="Genomic_DNA"/>
</dbReference>
<protein>
    <submittedName>
        <fullName evidence="1">Uncharacterized protein</fullName>
    </submittedName>
</protein>
<reference evidence="1" key="2">
    <citation type="submission" date="2020-09" db="EMBL/GenBank/DDBJ databases">
        <authorList>
            <person name="Sun Q."/>
            <person name="Sedlacek I."/>
        </authorList>
    </citation>
    <scope>NUCLEOTIDE SEQUENCE</scope>
    <source>
        <strain evidence="1">CCM 7905</strain>
    </source>
</reference>
<evidence type="ECO:0000313" key="2">
    <source>
        <dbReference type="Proteomes" id="UP000654257"/>
    </source>
</evidence>
<gene>
    <name evidence="1" type="ORF">GCM10007304_11720</name>
</gene>
<accession>A0A917FT42</accession>
<name>A0A917FT42_9NOCA</name>
<organism evidence="1 2">
    <name type="scientific">Rhodococcoides trifolii</name>
    <dbReference type="NCBI Taxonomy" id="908250"/>
    <lineage>
        <taxon>Bacteria</taxon>
        <taxon>Bacillati</taxon>
        <taxon>Actinomycetota</taxon>
        <taxon>Actinomycetes</taxon>
        <taxon>Mycobacteriales</taxon>
        <taxon>Nocardiaceae</taxon>
        <taxon>Rhodococcoides</taxon>
    </lineage>
</organism>
<evidence type="ECO:0000313" key="1">
    <source>
        <dbReference type="EMBL" id="GGF99504.1"/>
    </source>
</evidence>
<keyword evidence="2" id="KW-1185">Reference proteome</keyword>